<reference evidence="1 2" key="1">
    <citation type="journal article" date="2020" name="Nat. Food">
        <title>A phased Vanilla planifolia genome enables genetic improvement of flavour and production.</title>
        <authorList>
            <person name="Hasing T."/>
            <person name="Tang H."/>
            <person name="Brym M."/>
            <person name="Khazi F."/>
            <person name="Huang T."/>
            <person name="Chambers A.H."/>
        </authorList>
    </citation>
    <scope>NUCLEOTIDE SEQUENCE [LARGE SCALE GENOMIC DNA]</scope>
    <source>
        <tissue evidence="1">Leaf</tissue>
    </source>
</reference>
<dbReference type="AlphaFoldDB" id="A0A835RT08"/>
<proteinExistence type="predicted"/>
<dbReference type="EMBL" id="JADCNL010000001">
    <property type="protein sequence ID" value="KAG0497524.1"/>
    <property type="molecule type" value="Genomic_DNA"/>
</dbReference>
<evidence type="ECO:0000313" key="1">
    <source>
        <dbReference type="EMBL" id="KAG0497524.1"/>
    </source>
</evidence>
<gene>
    <name evidence="1" type="ORF">HPP92_002215</name>
</gene>
<sequence length="51" mass="5799">MDENYLHSCFAHTGEVSLRCYKWELAKSALSLWRFAKYELIASQSGVEAGT</sequence>
<dbReference type="Proteomes" id="UP000636800">
    <property type="component" value="Chromosome 1"/>
</dbReference>
<keyword evidence="2" id="KW-1185">Reference proteome</keyword>
<dbReference type="OrthoDB" id="1878996at2759"/>
<organism evidence="1 2">
    <name type="scientific">Vanilla planifolia</name>
    <name type="common">Vanilla</name>
    <dbReference type="NCBI Taxonomy" id="51239"/>
    <lineage>
        <taxon>Eukaryota</taxon>
        <taxon>Viridiplantae</taxon>
        <taxon>Streptophyta</taxon>
        <taxon>Embryophyta</taxon>
        <taxon>Tracheophyta</taxon>
        <taxon>Spermatophyta</taxon>
        <taxon>Magnoliopsida</taxon>
        <taxon>Liliopsida</taxon>
        <taxon>Asparagales</taxon>
        <taxon>Orchidaceae</taxon>
        <taxon>Vanilloideae</taxon>
        <taxon>Vanilleae</taxon>
        <taxon>Vanilla</taxon>
    </lineage>
</organism>
<accession>A0A835RT08</accession>
<evidence type="ECO:0000313" key="2">
    <source>
        <dbReference type="Proteomes" id="UP000636800"/>
    </source>
</evidence>
<name>A0A835RT08_VANPL</name>
<comment type="caution">
    <text evidence="1">The sequence shown here is derived from an EMBL/GenBank/DDBJ whole genome shotgun (WGS) entry which is preliminary data.</text>
</comment>
<protein>
    <submittedName>
        <fullName evidence="1">Uncharacterized protein</fullName>
    </submittedName>
</protein>